<dbReference type="Proteomes" id="UP000277204">
    <property type="component" value="Unassembled WGS sequence"/>
</dbReference>
<keyword evidence="2" id="KW-1185">Reference proteome</keyword>
<accession>A0A183L9T4</accession>
<proteinExistence type="predicted"/>
<protein>
    <submittedName>
        <fullName evidence="1">Uncharacterized protein</fullName>
    </submittedName>
</protein>
<evidence type="ECO:0000313" key="1">
    <source>
        <dbReference type="EMBL" id="VDO48595.1"/>
    </source>
</evidence>
<dbReference type="EMBL" id="UZAI01000103">
    <property type="protein sequence ID" value="VDO48595.1"/>
    <property type="molecule type" value="Genomic_DNA"/>
</dbReference>
<name>A0A183L9T4_9TREM</name>
<gene>
    <name evidence="1" type="ORF">SMRZ_LOCUS559</name>
</gene>
<dbReference type="AlphaFoldDB" id="A0A183L9T4"/>
<organism evidence="1 2">
    <name type="scientific">Schistosoma margrebowiei</name>
    <dbReference type="NCBI Taxonomy" id="48269"/>
    <lineage>
        <taxon>Eukaryota</taxon>
        <taxon>Metazoa</taxon>
        <taxon>Spiralia</taxon>
        <taxon>Lophotrochozoa</taxon>
        <taxon>Platyhelminthes</taxon>
        <taxon>Trematoda</taxon>
        <taxon>Digenea</taxon>
        <taxon>Strigeidida</taxon>
        <taxon>Schistosomatoidea</taxon>
        <taxon>Schistosomatidae</taxon>
        <taxon>Schistosoma</taxon>
    </lineage>
</organism>
<evidence type="ECO:0000313" key="2">
    <source>
        <dbReference type="Proteomes" id="UP000277204"/>
    </source>
</evidence>
<reference evidence="1 2" key="1">
    <citation type="submission" date="2018-11" db="EMBL/GenBank/DDBJ databases">
        <authorList>
            <consortium name="Pathogen Informatics"/>
        </authorList>
    </citation>
    <scope>NUCLEOTIDE SEQUENCE [LARGE SCALE GENOMIC DNA]</scope>
    <source>
        <strain evidence="1 2">Zambia</strain>
    </source>
</reference>
<sequence length="148" mass="17608">MKTVTSEGKHRIQWTAQNHLDDLDFADDLALLSDTHKQMQMKTTSVTETSASILNIHWPDTIRNSLLWETTNELSAEDEIRKRRWKWIGYTLRKLPNCITRKALTWDPEGKRKRGRPKDTLRQKIKADMKKMNNNWKELERIAQHRVE</sequence>